<reference evidence="1 2" key="1">
    <citation type="submission" date="2024-02" db="EMBL/GenBank/DDBJ databases">
        <title>Seven novel Bacillus-like species.</title>
        <authorList>
            <person name="Liu G."/>
        </authorList>
    </citation>
    <scope>NUCLEOTIDE SEQUENCE [LARGE SCALE GENOMIC DNA]</scope>
    <source>
        <strain evidence="1 2">FJAT-52991</strain>
    </source>
</reference>
<proteinExistence type="predicted"/>
<accession>A0ABZ2N6V2</accession>
<dbReference type="RefSeq" id="WP_338752276.1">
    <property type="nucleotide sequence ID" value="NZ_CP147404.1"/>
</dbReference>
<keyword evidence="2" id="KW-1185">Reference proteome</keyword>
<protein>
    <submittedName>
        <fullName evidence="1">YflJ family protein</fullName>
    </submittedName>
</protein>
<dbReference type="Proteomes" id="UP001387364">
    <property type="component" value="Chromosome"/>
</dbReference>
<name>A0ABZ2N6V2_9BACI</name>
<dbReference type="InterPro" id="IPR022580">
    <property type="entry name" value="DUF2639"/>
</dbReference>
<evidence type="ECO:0000313" key="2">
    <source>
        <dbReference type="Proteomes" id="UP001387364"/>
    </source>
</evidence>
<evidence type="ECO:0000313" key="1">
    <source>
        <dbReference type="EMBL" id="WXB93091.1"/>
    </source>
</evidence>
<dbReference type="EMBL" id="CP147404">
    <property type="protein sequence ID" value="WXB93091.1"/>
    <property type="molecule type" value="Genomic_DNA"/>
</dbReference>
<gene>
    <name evidence="1" type="ORF">WDJ61_18005</name>
</gene>
<dbReference type="Pfam" id="PF11121">
    <property type="entry name" value="DUF2639"/>
    <property type="match status" value="1"/>
</dbReference>
<organism evidence="1 2">
    <name type="scientific">Bacillus kandeliae</name>
    <dbReference type="NCBI Taxonomy" id="3129297"/>
    <lineage>
        <taxon>Bacteria</taxon>
        <taxon>Bacillati</taxon>
        <taxon>Bacillota</taxon>
        <taxon>Bacilli</taxon>
        <taxon>Bacillales</taxon>
        <taxon>Bacillaceae</taxon>
        <taxon>Bacillus</taxon>
    </lineage>
</organism>
<sequence>MAHLYSKGWFIQQLKQANITKLEGRKLETYKTHIVRNLYVQLVEQKENKAK</sequence>